<accession>C3YYV1</accession>
<evidence type="ECO:0000256" key="1">
    <source>
        <dbReference type="SAM" id="MobiDB-lite"/>
    </source>
</evidence>
<reference evidence="2" key="1">
    <citation type="journal article" date="2008" name="Nature">
        <title>The amphioxus genome and the evolution of the chordate karyotype.</title>
        <authorList>
            <consortium name="US DOE Joint Genome Institute (JGI-PGF)"/>
            <person name="Putnam N.H."/>
            <person name="Butts T."/>
            <person name="Ferrier D.E.K."/>
            <person name="Furlong R.F."/>
            <person name="Hellsten U."/>
            <person name="Kawashima T."/>
            <person name="Robinson-Rechavi M."/>
            <person name="Shoguchi E."/>
            <person name="Terry A."/>
            <person name="Yu J.-K."/>
            <person name="Benito-Gutierrez E.L."/>
            <person name="Dubchak I."/>
            <person name="Garcia-Fernandez J."/>
            <person name="Gibson-Brown J.J."/>
            <person name="Grigoriev I.V."/>
            <person name="Horton A.C."/>
            <person name="de Jong P.J."/>
            <person name="Jurka J."/>
            <person name="Kapitonov V.V."/>
            <person name="Kohara Y."/>
            <person name="Kuroki Y."/>
            <person name="Lindquist E."/>
            <person name="Lucas S."/>
            <person name="Osoegawa K."/>
            <person name="Pennacchio L.A."/>
            <person name="Salamov A.A."/>
            <person name="Satou Y."/>
            <person name="Sauka-Spengler T."/>
            <person name="Schmutz J."/>
            <person name="Shin-I T."/>
            <person name="Toyoda A."/>
            <person name="Bronner-Fraser M."/>
            <person name="Fujiyama A."/>
            <person name="Holland L.Z."/>
            <person name="Holland P.W.H."/>
            <person name="Satoh N."/>
            <person name="Rokhsar D.S."/>
        </authorList>
    </citation>
    <scope>NUCLEOTIDE SEQUENCE [LARGE SCALE GENOMIC DNA]</scope>
    <source>
        <strain evidence="2">S238N-H82</strain>
        <tissue evidence="2">Testes</tissue>
    </source>
</reference>
<feature type="region of interest" description="Disordered" evidence="1">
    <location>
        <begin position="76"/>
        <end position="102"/>
    </location>
</feature>
<dbReference type="EMBL" id="GG666565">
    <property type="protein sequence ID" value="EEN54459.1"/>
    <property type="molecule type" value="Genomic_DNA"/>
</dbReference>
<proteinExistence type="predicted"/>
<feature type="compositionally biased region" description="Polar residues" evidence="1">
    <location>
        <begin position="76"/>
        <end position="87"/>
    </location>
</feature>
<evidence type="ECO:0000313" key="2">
    <source>
        <dbReference type="EMBL" id="EEN54459.1"/>
    </source>
</evidence>
<sequence>MSIRSKDKNKVVTKYVLGGSTTSSVSKTSTKLLQVPVTVEFQYGEKVYHQPAVESRDPEESNCEFPVRPLGEVLAPQSSAKPNSNQAHGEVFFNGTPQQPFDIHADLSTHEERANCSRRDSSRVPSIITENVTDISRF</sequence>
<name>C3YYV1_BRAFL</name>
<protein>
    <submittedName>
        <fullName evidence="2">Uncharacterized protein</fullName>
    </submittedName>
</protein>
<dbReference type="InParanoid" id="C3YYV1"/>
<gene>
    <name evidence="2" type="ORF">BRAFLDRAFT_83263</name>
</gene>
<organism>
    <name type="scientific">Branchiostoma floridae</name>
    <name type="common">Florida lancelet</name>
    <name type="synonym">Amphioxus</name>
    <dbReference type="NCBI Taxonomy" id="7739"/>
    <lineage>
        <taxon>Eukaryota</taxon>
        <taxon>Metazoa</taxon>
        <taxon>Chordata</taxon>
        <taxon>Cephalochordata</taxon>
        <taxon>Leptocardii</taxon>
        <taxon>Amphioxiformes</taxon>
        <taxon>Branchiostomatidae</taxon>
        <taxon>Branchiostoma</taxon>
    </lineage>
</organism>
<dbReference type="AlphaFoldDB" id="C3YYV1"/>